<evidence type="ECO:0000256" key="6">
    <source>
        <dbReference type="ARBA" id="ARBA00023239"/>
    </source>
</evidence>
<keyword evidence="6 7" id="KW-0456">Lyase</keyword>
<keyword evidence="7" id="KW-0057">Aromatic amino acid biosynthesis</keyword>
<dbReference type="GO" id="GO:0009073">
    <property type="term" value="P:aromatic amino acid family biosynthetic process"/>
    <property type="evidence" value="ECO:0007669"/>
    <property type="project" value="UniProtKB-KW"/>
</dbReference>
<reference evidence="11 12" key="1">
    <citation type="submission" date="2017-11" db="EMBL/GenBank/DDBJ databases">
        <title>Genome-resolved metagenomics identifies genetic mobility, metabolic interactions, and unexpected diversity in perchlorate-reducing communities.</title>
        <authorList>
            <person name="Barnum T.P."/>
            <person name="Figueroa I.A."/>
            <person name="Carlstrom C.I."/>
            <person name="Lucas L.N."/>
            <person name="Engelbrektson A.L."/>
            <person name="Coates J.D."/>
        </authorList>
    </citation>
    <scope>NUCLEOTIDE SEQUENCE [LARGE SCALE GENOMIC DNA]</scope>
    <source>
        <strain evidence="11">BM706</strain>
    </source>
</reference>
<dbReference type="InterPro" id="IPR001874">
    <property type="entry name" value="DHquinase_II"/>
</dbReference>
<dbReference type="PANTHER" id="PTHR21272">
    <property type="entry name" value="CATABOLIC 3-DEHYDROQUINASE"/>
    <property type="match status" value="1"/>
</dbReference>
<gene>
    <name evidence="7" type="primary">aroQ</name>
    <name evidence="11" type="ORF">C0601_07375</name>
</gene>
<dbReference type="SUPFAM" id="SSF52304">
    <property type="entry name" value="Type II 3-dehydroquinate dehydratase"/>
    <property type="match status" value="1"/>
</dbReference>
<evidence type="ECO:0000256" key="4">
    <source>
        <dbReference type="ARBA" id="ARBA00011193"/>
    </source>
</evidence>
<dbReference type="PIRSF" id="PIRSF001399">
    <property type="entry name" value="DHquinase_II"/>
    <property type="match status" value="1"/>
</dbReference>
<dbReference type="GO" id="GO:0008652">
    <property type="term" value="P:amino acid biosynthetic process"/>
    <property type="evidence" value="ECO:0007669"/>
    <property type="project" value="UniProtKB-KW"/>
</dbReference>
<feature type="binding site" evidence="7 9">
    <location>
        <position position="76"/>
    </location>
    <ligand>
        <name>substrate</name>
    </ligand>
</feature>
<comment type="caution">
    <text evidence="11">The sequence shown here is derived from an EMBL/GenBank/DDBJ whole genome shotgun (WGS) entry which is preliminary data.</text>
</comment>
<dbReference type="Proteomes" id="UP000234857">
    <property type="component" value="Unassembled WGS sequence"/>
</dbReference>
<protein>
    <recommendedName>
        <fullName evidence="5 7">3-dehydroquinate dehydratase</fullName>
        <shortName evidence="7">3-dehydroquinase</shortName>
        <ecNumber evidence="5 7">4.2.1.10</ecNumber>
    </recommendedName>
    <alternativeName>
        <fullName evidence="7">Type II DHQase</fullName>
    </alternativeName>
</protein>
<feature type="site" description="Transition state stabilizer" evidence="7 10">
    <location>
        <position position="22"/>
    </location>
</feature>
<keyword evidence="7" id="KW-0028">Amino-acid biosynthesis</keyword>
<evidence type="ECO:0000313" key="12">
    <source>
        <dbReference type="Proteomes" id="UP000234857"/>
    </source>
</evidence>
<feature type="active site" description="Proton acceptor" evidence="7 8">
    <location>
        <position position="27"/>
    </location>
</feature>
<sequence length="153" mass="17282">MECIVKKIKIINGPNLDRLGKRDVEKYGSFTLEQLEEELIEEFSDDCQLSFFQSQLEGEIIQELYKEDGTQAIIINAGGYTHTSVAIRDALETLKTPVIEVHISNISSRESFRHTSLISPVVDGVIFGFKKESYFLAVIAAIRLISKNSLNER</sequence>
<dbReference type="EMBL" id="PKTG01000085">
    <property type="protein sequence ID" value="PLX17570.1"/>
    <property type="molecule type" value="Genomic_DNA"/>
</dbReference>
<feature type="binding site" evidence="7 9">
    <location>
        <begin position="103"/>
        <end position="104"/>
    </location>
    <ligand>
        <name>substrate</name>
    </ligand>
</feature>
<dbReference type="CDD" id="cd00466">
    <property type="entry name" value="DHQase_II"/>
    <property type="match status" value="1"/>
</dbReference>
<feature type="active site" description="Proton donor" evidence="7 8">
    <location>
        <position position="102"/>
    </location>
</feature>
<dbReference type="GO" id="GO:0019631">
    <property type="term" value="P:quinate catabolic process"/>
    <property type="evidence" value="ECO:0007669"/>
    <property type="project" value="TreeGrafter"/>
</dbReference>
<dbReference type="EC" id="4.2.1.10" evidence="5 7"/>
<accession>A0A2N5ZFT0</accession>
<evidence type="ECO:0000256" key="2">
    <source>
        <dbReference type="ARBA" id="ARBA00004902"/>
    </source>
</evidence>
<comment type="function">
    <text evidence="7">Catalyzes a trans-dehydration via an enolate intermediate.</text>
</comment>
<evidence type="ECO:0000256" key="8">
    <source>
        <dbReference type="PIRSR" id="PIRSR001399-1"/>
    </source>
</evidence>
<comment type="subunit">
    <text evidence="4 7">Homododecamer.</text>
</comment>
<dbReference type="Pfam" id="PF01220">
    <property type="entry name" value="DHquinase_II"/>
    <property type="match status" value="1"/>
</dbReference>
<dbReference type="GO" id="GO:0003855">
    <property type="term" value="F:3-dehydroquinate dehydratase activity"/>
    <property type="evidence" value="ECO:0007669"/>
    <property type="project" value="UniProtKB-UniRule"/>
</dbReference>
<dbReference type="Gene3D" id="3.40.50.9100">
    <property type="entry name" value="Dehydroquinase, class II"/>
    <property type="match status" value="1"/>
</dbReference>
<dbReference type="GO" id="GO:0009423">
    <property type="term" value="P:chorismate biosynthetic process"/>
    <property type="evidence" value="ECO:0007669"/>
    <property type="project" value="UniProtKB-UniRule"/>
</dbReference>
<feature type="binding site" evidence="7 9">
    <location>
        <position position="113"/>
    </location>
    <ligand>
        <name>substrate</name>
    </ligand>
</feature>
<dbReference type="HAMAP" id="MF_00169">
    <property type="entry name" value="AroQ"/>
    <property type="match status" value="1"/>
</dbReference>
<comment type="similarity">
    <text evidence="3 7">Belongs to the type-II 3-dehydroquinase family.</text>
</comment>
<evidence type="ECO:0000256" key="5">
    <source>
        <dbReference type="ARBA" id="ARBA00012060"/>
    </source>
</evidence>
<evidence type="ECO:0000256" key="7">
    <source>
        <dbReference type="HAMAP-Rule" id="MF_00169"/>
    </source>
</evidence>
<dbReference type="NCBIfam" id="NF003807">
    <property type="entry name" value="PRK05395.1-4"/>
    <property type="match status" value="1"/>
</dbReference>
<comment type="pathway">
    <text evidence="2 7">Metabolic intermediate biosynthesis; chorismate biosynthesis; chorismate from D-erythrose 4-phosphate and phosphoenolpyruvate: step 3/7.</text>
</comment>
<dbReference type="PANTHER" id="PTHR21272:SF3">
    <property type="entry name" value="CATABOLIC 3-DEHYDROQUINASE"/>
    <property type="match status" value="1"/>
</dbReference>
<name>A0A2N5ZFT0_MUIH1</name>
<dbReference type="InterPro" id="IPR036441">
    <property type="entry name" value="DHquinase_II_sf"/>
</dbReference>
<evidence type="ECO:0000256" key="1">
    <source>
        <dbReference type="ARBA" id="ARBA00001864"/>
    </source>
</evidence>
<feature type="binding site" evidence="7 9">
    <location>
        <position position="82"/>
    </location>
    <ligand>
        <name>substrate</name>
    </ligand>
</feature>
<evidence type="ECO:0000313" key="11">
    <source>
        <dbReference type="EMBL" id="PLX17570.1"/>
    </source>
</evidence>
<feature type="binding site" evidence="7 9">
    <location>
        <position position="89"/>
    </location>
    <ligand>
        <name>substrate</name>
    </ligand>
</feature>
<evidence type="ECO:0000256" key="9">
    <source>
        <dbReference type="PIRSR" id="PIRSR001399-2"/>
    </source>
</evidence>
<evidence type="ECO:0000256" key="10">
    <source>
        <dbReference type="PIRSR" id="PIRSR001399-3"/>
    </source>
</evidence>
<dbReference type="AlphaFoldDB" id="A0A2N5ZFT0"/>
<evidence type="ECO:0000256" key="3">
    <source>
        <dbReference type="ARBA" id="ARBA00011037"/>
    </source>
</evidence>
<organism evidence="11 12">
    <name type="scientific">Muiribacterium halophilum</name>
    <dbReference type="NCBI Taxonomy" id="2053465"/>
    <lineage>
        <taxon>Bacteria</taxon>
        <taxon>Candidatus Muiribacteriota</taxon>
        <taxon>Candidatus Muiribacteriia</taxon>
        <taxon>Candidatus Muiribacteriales</taxon>
        <taxon>Candidatus Muiribacteriaceae</taxon>
        <taxon>Candidatus Muiribacterium</taxon>
    </lineage>
</organism>
<proteinExistence type="inferred from homology"/>
<dbReference type="InterPro" id="IPR018509">
    <property type="entry name" value="DHquinase_II_CS"/>
</dbReference>
<dbReference type="UniPathway" id="UPA00053">
    <property type="reaction ID" value="UER00086"/>
</dbReference>
<comment type="catalytic activity">
    <reaction evidence="1 7">
        <text>3-dehydroquinate = 3-dehydroshikimate + H2O</text>
        <dbReference type="Rhea" id="RHEA:21096"/>
        <dbReference type="ChEBI" id="CHEBI:15377"/>
        <dbReference type="ChEBI" id="CHEBI:16630"/>
        <dbReference type="ChEBI" id="CHEBI:32364"/>
        <dbReference type="EC" id="4.2.1.10"/>
    </reaction>
</comment>
<dbReference type="PROSITE" id="PS01029">
    <property type="entry name" value="DEHYDROQUINASE_II"/>
    <property type="match status" value="1"/>
</dbReference>
<dbReference type="NCBIfam" id="NF003805">
    <property type="entry name" value="PRK05395.1-2"/>
    <property type="match status" value="1"/>
</dbReference>